<evidence type="ECO:0000313" key="2">
    <source>
        <dbReference type="Proteomes" id="UP000199343"/>
    </source>
</evidence>
<dbReference type="Gene3D" id="2.130.10.10">
    <property type="entry name" value="YVTN repeat-like/Quinoprotein amine dehydrogenase"/>
    <property type="match status" value="2"/>
</dbReference>
<dbReference type="InterPro" id="IPR054817">
    <property type="entry name" value="Glycosyl_F510_1955-like"/>
</dbReference>
<dbReference type="AlphaFoldDB" id="A0A1C6V126"/>
<organism evidence="1 2">
    <name type="scientific">Micromonospora peucetia</name>
    <dbReference type="NCBI Taxonomy" id="47871"/>
    <lineage>
        <taxon>Bacteria</taxon>
        <taxon>Bacillati</taxon>
        <taxon>Actinomycetota</taxon>
        <taxon>Actinomycetes</taxon>
        <taxon>Micromonosporales</taxon>
        <taxon>Micromonosporaceae</taxon>
        <taxon>Micromonospora</taxon>
    </lineage>
</organism>
<dbReference type="Proteomes" id="UP000199343">
    <property type="component" value="Unassembled WGS sequence"/>
</dbReference>
<evidence type="ECO:0000313" key="1">
    <source>
        <dbReference type="EMBL" id="SCL59690.1"/>
    </source>
</evidence>
<evidence type="ECO:0008006" key="3">
    <source>
        <dbReference type="Google" id="ProtNLM"/>
    </source>
</evidence>
<dbReference type="NCBIfam" id="NF045728">
    <property type="entry name" value="glycosyl_F510_1955"/>
    <property type="match status" value="1"/>
</dbReference>
<proteinExistence type="predicted"/>
<name>A0A1C6V126_9ACTN</name>
<reference evidence="1 2" key="1">
    <citation type="submission" date="2016-06" db="EMBL/GenBank/DDBJ databases">
        <authorList>
            <person name="Kjaerup R.B."/>
            <person name="Dalgaard T.S."/>
            <person name="Juul-Madsen H.R."/>
        </authorList>
    </citation>
    <scope>NUCLEOTIDE SEQUENCE [LARGE SCALE GENOMIC DNA]</scope>
    <source>
        <strain evidence="1 2">DSM 43363</strain>
    </source>
</reference>
<dbReference type="EMBL" id="FMIC01000002">
    <property type="protein sequence ID" value="SCL59690.1"/>
    <property type="molecule type" value="Genomic_DNA"/>
</dbReference>
<sequence>MPANRSNRMIWTGIAVASVLLTTAVIAGVGWRGKSSTSGASSADRLSHVHAMAVNPADEQLYVATHDGVVRVSDSEAVQVGEGRQDTMGFTVIGRNHFLASGHPAAGKAGPANLGLIESTDAGLTWRPVSLSGQADFHSLRSVAGFTYGLDSTTNSLLATNDLRTWQARSKIEALDLAVEPGRPATLLATTEQGLQRSVDGGRTWTGAAGPPLLLLEWADQNRLHGIAADGRVLLSVDGGAAWSATGGKVPDAPAAFTTHGDLIFLATRDGRVLRSGDAGVSWQPMQTTIHTGNNRTKRPNWPEIITNWGRSPEEVRG</sequence>
<accession>A0A1C6V126</accession>
<dbReference type="InterPro" id="IPR015943">
    <property type="entry name" value="WD40/YVTN_repeat-like_dom_sf"/>
</dbReference>
<protein>
    <recommendedName>
        <fullName evidence="3">BNR/Asp-box repeat-containing protein</fullName>
    </recommendedName>
</protein>
<dbReference type="STRING" id="47871.GA0070608_2187"/>
<dbReference type="SUPFAM" id="SSF110296">
    <property type="entry name" value="Oligoxyloglucan reducing end-specific cellobiohydrolase"/>
    <property type="match status" value="1"/>
</dbReference>
<gene>
    <name evidence="1" type="ORF">GA0070608_2187</name>
</gene>